<proteinExistence type="predicted"/>
<evidence type="ECO:0000256" key="5">
    <source>
        <dbReference type="ARBA" id="ARBA00023136"/>
    </source>
</evidence>
<keyword evidence="2" id="KW-1003">Cell membrane</keyword>
<gene>
    <name evidence="8" type="ORF">ANME2D_02416</name>
</gene>
<evidence type="ECO:0000256" key="2">
    <source>
        <dbReference type="ARBA" id="ARBA00022475"/>
    </source>
</evidence>
<dbReference type="Proteomes" id="UP000027153">
    <property type="component" value="Unassembled WGS sequence"/>
</dbReference>
<dbReference type="NCBIfam" id="NF009162">
    <property type="entry name" value="PRK12508.1"/>
    <property type="match status" value="1"/>
</dbReference>
<feature type="transmembrane region" description="Helical" evidence="6">
    <location>
        <begin position="28"/>
        <end position="46"/>
    </location>
</feature>
<evidence type="ECO:0000313" key="9">
    <source>
        <dbReference type="Proteomes" id="UP000027153"/>
    </source>
</evidence>
<keyword evidence="9" id="KW-1185">Reference proteome</keyword>
<evidence type="ECO:0000256" key="1">
    <source>
        <dbReference type="ARBA" id="ARBA00004651"/>
    </source>
</evidence>
<feature type="transmembrane region" description="Helical" evidence="6">
    <location>
        <begin position="52"/>
        <end position="71"/>
    </location>
</feature>
<evidence type="ECO:0000313" key="8">
    <source>
        <dbReference type="EMBL" id="KCZ71680.1"/>
    </source>
</evidence>
<dbReference type="PANTHER" id="PTHR33932:SF4">
    <property type="entry name" value="NA(+)_H(+) ANTIPORTER SUBUNIT B"/>
    <property type="match status" value="1"/>
</dbReference>
<dbReference type="RefSeq" id="WP_052368879.1">
    <property type="nucleotide sequence ID" value="NZ_JMIY01000005.1"/>
</dbReference>
<evidence type="ECO:0000256" key="3">
    <source>
        <dbReference type="ARBA" id="ARBA00022692"/>
    </source>
</evidence>
<organism evidence="8 9">
    <name type="scientific">Candidatus Methanoperedens nitratireducens</name>
    <dbReference type="NCBI Taxonomy" id="1392998"/>
    <lineage>
        <taxon>Archaea</taxon>
        <taxon>Methanobacteriati</taxon>
        <taxon>Methanobacteriota</taxon>
        <taxon>Stenosarchaea group</taxon>
        <taxon>Methanomicrobia</taxon>
        <taxon>Methanosarcinales</taxon>
        <taxon>ANME-2 cluster</taxon>
        <taxon>Candidatus Methanoperedentaceae</taxon>
        <taxon>Candidatus Methanoperedens</taxon>
    </lineage>
</organism>
<feature type="transmembrane region" description="Helical" evidence="6">
    <location>
        <begin position="126"/>
        <end position="148"/>
    </location>
</feature>
<name>A0A062V8H6_9EURY</name>
<comment type="caution">
    <text evidence="8">The sequence shown here is derived from an EMBL/GenBank/DDBJ whole genome shotgun (WGS) entry which is preliminary data.</text>
</comment>
<sequence length="157" mass="16507">MKAISVTEPVVETRSVTGSIICRTSASIMVPFILLWGLYVLIHGALGPGGGFQAGVILAAGFILHTAAFGLKETKKILPVKLVMVMASTGPLIYVGMGILAIIFGGNFLEYGALPLGHSPAEASKYGIEIVEVGIGLTVMAIMVSIFYDIALRKKVE</sequence>
<dbReference type="InterPro" id="IPR050622">
    <property type="entry name" value="CPA3_antiporter_subunitB"/>
</dbReference>
<dbReference type="AlphaFoldDB" id="A0A062V8H6"/>
<dbReference type="EMBL" id="JMIY01000005">
    <property type="protein sequence ID" value="KCZ71680.1"/>
    <property type="molecule type" value="Genomic_DNA"/>
</dbReference>
<keyword evidence="5 6" id="KW-0472">Membrane</keyword>
<comment type="subcellular location">
    <subcellularLocation>
        <location evidence="1">Cell membrane</location>
        <topology evidence="1">Multi-pass membrane protein</topology>
    </subcellularLocation>
</comment>
<evidence type="ECO:0000259" key="7">
    <source>
        <dbReference type="Pfam" id="PF04039"/>
    </source>
</evidence>
<dbReference type="Pfam" id="PF04039">
    <property type="entry name" value="MnhB"/>
    <property type="match status" value="1"/>
</dbReference>
<dbReference type="OrthoDB" id="19265at2157"/>
<reference evidence="8 9" key="1">
    <citation type="journal article" date="2013" name="Nature">
        <title>Anaerobic oxidation of methane coupled to nitrate reduction in a novel archaeal lineage.</title>
        <authorList>
            <person name="Haroon M.F."/>
            <person name="Hu S."/>
            <person name="Shi Y."/>
            <person name="Imelfort M."/>
            <person name="Keller J."/>
            <person name="Hugenholtz P."/>
            <person name="Yuan Z."/>
            <person name="Tyson G.W."/>
        </authorList>
    </citation>
    <scope>NUCLEOTIDE SEQUENCE [LARGE SCALE GENOMIC DNA]</scope>
    <source>
        <strain evidence="8 9">ANME-2d</strain>
    </source>
</reference>
<dbReference type="PANTHER" id="PTHR33932">
    <property type="entry name" value="NA(+)/H(+) ANTIPORTER SUBUNIT B"/>
    <property type="match status" value="1"/>
</dbReference>
<keyword evidence="3 6" id="KW-0812">Transmembrane</keyword>
<accession>A0A062V8H6</accession>
<evidence type="ECO:0000256" key="4">
    <source>
        <dbReference type="ARBA" id="ARBA00022989"/>
    </source>
</evidence>
<keyword evidence="4 6" id="KW-1133">Transmembrane helix</keyword>
<dbReference type="GO" id="GO:0005886">
    <property type="term" value="C:plasma membrane"/>
    <property type="evidence" value="ECO:0007669"/>
    <property type="project" value="UniProtKB-SubCell"/>
</dbReference>
<feature type="transmembrane region" description="Helical" evidence="6">
    <location>
        <begin position="83"/>
        <end position="106"/>
    </location>
</feature>
<feature type="domain" description="Na+/H+ antiporter MnhB subunit-related protein" evidence="7">
    <location>
        <begin position="21"/>
        <end position="144"/>
    </location>
</feature>
<evidence type="ECO:0000256" key="6">
    <source>
        <dbReference type="SAM" id="Phobius"/>
    </source>
</evidence>
<protein>
    <submittedName>
        <fullName evidence="8">Multisubunit Na+/H+ antiporter, MnhB subunit</fullName>
    </submittedName>
</protein>
<dbReference type="InterPro" id="IPR007182">
    <property type="entry name" value="MnhB"/>
</dbReference>